<dbReference type="InterPro" id="IPR002035">
    <property type="entry name" value="VWF_A"/>
</dbReference>
<dbReference type="AlphaFoldDB" id="K1QJE6"/>
<feature type="compositionally biased region" description="Basic and acidic residues" evidence="1">
    <location>
        <begin position="146"/>
        <end position="172"/>
    </location>
</feature>
<feature type="compositionally biased region" description="Polar residues" evidence="1">
    <location>
        <begin position="136"/>
        <end position="145"/>
    </location>
</feature>
<dbReference type="HOGENOM" id="CLU_448538_0_0_1"/>
<sequence length="609" mass="69183">MERRNNDVPVVFLLDTSSSVKGEGIAQIKEAFRSIIKGYADQPVVNHRVAVITFGREVKIVQNFSNDYNAILHLLDHNVSVEWDTSMVFPYHYDTDGDDQSSHVVVCDEPRILLQRENIAVGCLVKRGTRSKTNEESLVNALSSKSPRDENKEKTQVGKNLPEKDKSAEGCKRSSPTIEYEIEALRGKNATHCNFSDKPCSWEWKTRHGKWVSFPKSENDKIQKAFDKNRKGTVLVKIDEDFRVLKTIAGFRGHVTKQHEKPHLKAHQHKANNTAENPISKTTSTDLHTSIADIFPAIFEATLKSIAKDPMHKLFGESEVTLLSRVVLCLSGVHQFFLDTFMTVFSVGRTLCSTLDREYMFQKYHQTTVNADFTCGYMLLFGTLTFTSQGICNFVNILLMELMGNLIKERAESALKKAASEHETISDSDQNILFYVCGFIARSLKKRYSRSKSACPKKKKCLEKLVLKSPNSTFISRFSNWMSKNDRGGLLYLCDDFFLLVREFEMSIRKHVNLQNLSAKTLLCDNLKEHVLESFMVKHYCDKLFGDIDGDMDIVQSTILEDILCLFLTVRGYAITRVKRNELAKDSQPKKKSSGLRHSLKALTANLNS</sequence>
<proteinExistence type="predicted"/>
<dbReference type="InterPro" id="IPR036465">
    <property type="entry name" value="vWFA_dom_sf"/>
</dbReference>
<gene>
    <name evidence="3" type="ORF">CGI_10027067</name>
</gene>
<dbReference type="EMBL" id="JH818091">
    <property type="protein sequence ID" value="EKC36877.1"/>
    <property type="molecule type" value="Genomic_DNA"/>
</dbReference>
<dbReference type="InParanoid" id="K1QJE6"/>
<dbReference type="SUPFAM" id="SSF53300">
    <property type="entry name" value="vWA-like"/>
    <property type="match status" value="1"/>
</dbReference>
<dbReference type="SUPFAM" id="SSF117839">
    <property type="entry name" value="WWE domain"/>
    <property type="match status" value="1"/>
</dbReference>
<dbReference type="InterPro" id="IPR037197">
    <property type="entry name" value="WWE_dom_sf"/>
</dbReference>
<name>K1QJE6_MAGGI</name>
<evidence type="ECO:0000313" key="3">
    <source>
        <dbReference type="EMBL" id="EKC36877.1"/>
    </source>
</evidence>
<accession>K1QJE6</accession>
<evidence type="ECO:0000256" key="1">
    <source>
        <dbReference type="SAM" id="MobiDB-lite"/>
    </source>
</evidence>
<organism evidence="3">
    <name type="scientific">Magallana gigas</name>
    <name type="common">Pacific oyster</name>
    <name type="synonym">Crassostrea gigas</name>
    <dbReference type="NCBI Taxonomy" id="29159"/>
    <lineage>
        <taxon>Eukaryota</taxon>
        <taxon>Metazoa</taxon>
        <taxon>Spiralia</taxon>
        <taxon>Lophotrochozoa</taxon>
        <taxon>Mollusca</taxon>
        <taxon>Bivalvia</taxon>
        <taxon>Autobranchia</taxon>
        <taxon>Pteriomorphia</taxon>
        <taxon>Ostreida</taxon>
        <taxon>Ostreoidea</taxon>
        <taxon>Ostreidae</taxon>
        <taxon>Magallana</taxon>
    </lineage>
</organism>
<reference evidence="3" key="1">
    <citation type="journal article" date="2012" name="Nature">
        <title>The oyster genome reveals stress adaptation and complexity of shell formation.</title>
        <authorList>
            <person name="Zhang G."/>
            <person name="Fang X."/>
            <person name="Guo X."/>
            <person name="Li L."/>
            <person name="Luo R."/>
            <person name="Xu F."/>
            <person name="Yang P."/>
            <person name="Zhang L."/>
            <person name="Wang X."/>
            <person name="Qi H."/>
            <person name="Xiong Z."/>
            <person name="Que H."/>
            <person name="Xie Y."/>
            <person name="Holland P.W."/>
            <person name="Paps J."/>
            <person name="Zhu Y."/>
            <person name="Wu F."/>
            <person name="Chen Y."/>
            <person name="Wang J."/>
            <person name="Peng C."/>
            <person name="Meng J."/>
            <person name="Yang L."/>
            <person name="Liu J."/>
            <person name="Wen B."/>
            <person name="Zhang N."/>
            <person name="Huang Z."/>
            <person name="Zhu Q."/>
            <person name="Feng Y."/>
            <person name="Mount A."/>
            <person name="Hedgecock D."/>
            <person name="Xu Z."/>
            <person name="Liu Y."/>
            <person name="Domazet-Loso T."/>
            <person name="Du Y."/>
            <person name="Sun X."/>
            <person name="Zhang S."/>
            <person name="Liu B."/>
            <person name="Cheng P."/>
            <person name="Jiang X."/>
            <person name="Li J."/>
            <person name="Fan D."/>
            <person name="Wang W."/>
            <person name="Fu W."/>
            <person name="Wang T."/>
            <person name="Wang B."/>
            <person name="Zhang J."/>
            <person name="Peng Z."/>
            <person name="Li Y."/>
            <person name="Li N."/>
            <person name="Wang J."/>
            <person name="Chen M."/>
            <person name="He Y."/>
            <person name="Tan F."/>
            <person name="Song X."/>
            <person name="Zheng Q."/>
            <person name="Huang R."/>
            <person name="Yang H."/>
            <person name="Du X."/>
            <person name="Chen L."/>
            <person name="Yang M."/>
            <person name="Gaffney P.M."/>
            <person name="Wang S."/>
            <person name="Luo L."/>
            <person name="She Z."/>
            <person name="Ming Y."/>
            <person name="Huang W."/>
            <person name="Zhang S."/>
            <person name="Huang B."/>
            <person name="Zhang Y."/>
            <person name="Qu T."/>
            <person name="Ni P."/>
            <person name="Miao G."/>
            <person name="Wang J."/>
            <person name="Wang Q."/>
            <person name="Steinberg C.E."/>
            <person name="Wang H."/>
            <person name="Li N."/>
            <person name="Qian L."/>
            <person name="Zhang G."/>
            <person name="Li Y."/>
            <person name="Yang H."/>
            <person name="Liu X."/>
            <person name="Wang J."/>
            <person name="Yin Y."/>
            <person name="Wang J."/>
        </authorList>
    </citation>
    <scope>NUCLEOTIDE SEQUENCE [LARGE SCALE GENOMIC DNA]</scope>
    <source>
        <strain evidence="3">05x7-T-G4-1.051#20</strain>
    </source>
</reference>
<dbReference type="Gene3D" id="3.40.50.410">
    <property type="entry name" value="von Willebrand factor, type A domain"/>
    <property type="match status" value="1"/>
</dbReference>
<dbReference type="Pfam" id="PF13519">
    <property type="entry name" value="VWA_2"/>
    <property type="match status" value="1"/>
</dbReference>
<feature type="domain" description="VWFA" evidence="2">
    <location>
        <begin position="10"/>
        <end position="78"/>
    </location>
</feature>
<feature type="region of interest" description="Disordered" evidence="1">
    <location>
        <begin position="135"/>
        <end position="173"/>
    </location>
</feature>
<evidence type="ECO:0000259" key="2">
    <source>
        <dbReference type="Pfam" id="PF13519"/>
    </source>
</evidence>
<protein>
    <recommendedName>
        <fullName evidence="2">VWFA domain-containing protein</fullName>
    </recommendedName>
</protein>